<keyword evidence="7" id="KW-0472">Membrane</keyword>
<dbReference type="GO" id="GO:0031683">
    <property type="term" value="F:G-protein beta/gamma-subunit complex binding"/>
    <property type="evidence" value="ECO:0007669"/>
    <property type="project" value="InterPro"/>
</dbReference>
<keyword evidence="1 6" id="KW-0479">Metal-binding</keyword>
<protein>
    <submittedName>
        <fullName evidence="8">Extra-large guanine nucleotide-binding protein like</fullName>
    </submittedName>
</protein>
<dbReference type="GO" id="GO:0007186">
    <property type="term" value="P:G protein-coupled receptor signaling pathway"/>
    <property type="evidence" value="ECO:0007669"/>
    <property type="project" value="InterPro"/>
</dbReference>
<keyword evidence="7" id="KW-1133">Transmembrane helix</keyword>
<dbReference type="Gene3D" id="1.10.400.10">
    <property type="entry name" value="GI Alpha 1, domain 2-like"/>
    <property type="match status" value="1"/>
</dbReference>
<feature type="binding site" evidence="6">
    <location>
        <position position="545"/>
    </location>
    <ligand>
        <name>Mg(2+)</name>
        <dbReference type="ChEBI" id="CHEBI:18420"/>
    </ligand>
</feature>
<dbReference type="EMBL" id="JARAOO010000013">
    <property type="protein sequence ID" value="KAJ7945998.1"/>
    <property type="molecule type" value="Genomic_DNA"/>
</dbReference>
<dbReference type="PRINTS" id="PR00318">
    <property type="entry name" value="GPROTEINA"/>
</dbReference>
<dbReference type="InterPro" id="IPR053057">
    <property type="entry name" value="XLG_GTP-binding"/>
</dbReference>
<evidence type="ECO:0000313" key="8">
    <source>
        <dbReference type="EMBL" id="KAJ7945998.1"/>
    </source>
</evidence>
<keyword evidence="3 5" id="KW-0342">GTP-binding</keyword>
<keyword evidence="2 5" id="KW-0547">Nucleotide-binding</keyword>
<dbReference type="CDD" id="cd00066">
    <property type="entry name" value="G-alpha"/>
    <property type="match status" value="1"/>
</dbReference>
<dbReference type="GO" id="GO:0046872">
    <property type="term" value="F:metal ion binding"/>
    <property type="evidence" value="ECO:0007669"/>
    <property type="project" value="UniProtKB-KW"/>
</dbReference>
<evidence type="ECO:0000256" key="7">
    <source>
        <dbReference type="SAM" id="Phobius"/>
    </source>
</evidence>
<dbReference type="Proteomes" id="UP001163823">
    <property type="component" value="Chromosome 13"/>
</dbReference>
<dbReference type="KEGG" id="qsa:O6P43_030980"/>
<dbReference type="Gene3D" id="3.40.50.300">
    <property type="entry name" value="P-loop containing nucleotide triphosphate hydrolases"/>
    <property type="match status" value="1"/>
</dbReference>
<dbReference type="AlphaFoldDB" id="A0AAD7KUR9"/>
<comment type="caution">
    <text evidence="8">The sequence shown here is derived from an EMBL/GenBank/DDBJ whole genome shotgun (WGS) entry which is preliminary data.</text>
</comment>
<evidence type="ECO:0000313" key="9">
    <source>
        <dbReference type="Proteomes" id="UP001163823"/>
    </source>
</evidence>
<keyword evidence="9" id="KW-1185">Reference proteome</keyword>
<dbReference type="SMART" id="SM00275">
    <property type="entry name" value="G_alpha"/>
    <property type="match status" value="1"/>
</dbReference>
<dbReference type="PANTHER" id="PTHR36486">
    <property type="entry name" value="OS01G0977800 PROTEIN"/>
    <property type="match status" value="1"/>
</dbReference>
<dbReference type="InterPro" id="IPR001019">
    <property type="entry name" value="Gprotein_alpha_su"/>
</dbReference>
<evidence type="ECO:0000256" key="4">
    <source>
        <dbReference type="ARBA" id="ARBA00023224"/>
    </source>
</evidence>
<accession>A0AAD7KUR9</accession>
<dbReference type="SUPFAM" id="SSF47895">
    <property type="entry name" value="Transducin (alpha subunit), insertion domain"/>
    <property type="match status" value="1"/>
</dbReference>
<dbReference type="PROSITE" id="PS51882">
    <property type="entry name" value="G_ALPHA"/>
    <property type="match status" value="1"/>
</dbReference>
<evidence type="ECO:0000256" key="1">
    <source>
        <dbReference type="ARBA" id="ARBA00022723"/>
    </source>
</evidence>
<dbReference type="SUPFAM" id="SSF52540">
    <property type="entry name" value="P-loop containing nucleoside triphosphate hydrolases"/>
    <property type="match status" value="1"/>
</dbReference>
<feature type="binding site" evidence="5">
    <location>
        <begin position="541"/>
        <end position="546"/>
    </location>
    <ligand>
        <name>GTP</name>
        <dbReference type="ChEBI" id="CHEBI:37565"/>
    </ligand>
</feature>
<evidence type="ECO:0000256" key="6">
    <source>
        <dbReference type="PIRSR" id="PIRSR601019-2"/>
    </source>
</evidence>
<keyword evidence="7" id="KW-0812">Transmembrane</keyword>
<dbReference type="PANTHER" id="PTHR36486:SF4">
    <property type="entry name" value="PH DOMAIN-CONTAINING PROTEIN"/>
    <property type="match status" value="1"/>
</dbReference>
<feature type="binding site" evidence="5">
    <location>
        <begin position="819"/>
        <end position="822"/>
    </location>
    <ligand>
        <name>GTP</name>
        <dbReference type="ChEBI" id="CHEBI:37565"/>
    </ligand>
</feature>
<dbReference type="FunFam" id="3.40.50.300:FF:000692">
    <property type="entry name" value="Guanine nucleotide-binding protein subunit alpha"/>
    <property type="match status" value="1"/>
</dbReference>
<dbReference type="GO" id="GO:0003924">
    <property type="term" value="F:GTPase activity"/>
    <property type="evidence" value="ECO:0007669"/>
    <property type="project" value="InterPro"/>
</dbReference>
<dbReference type="FunFam" id="1.10.400.10:FF:000013">
    <property type="entry name" value="Extra-large guanine nucleotide-binding protein 2"/>
    <property type="match status" value="1"/>
</dbReference>
<name>A0AAD7KUR9_QUISA</name>
<feature type="binding site" evidence="6">
    <location>
        <position position="712"/>
    </location>
    <ligand>
        <name>Mg(2+)</name>
        <dbReference type="ChEBI" id="CHEBI:18420"/>
    </ligand>
</feature>
<evidence type="ECO:0000256" key="3">
    <source>
        <dbReference type="ARBA" id="ARBA00023134"/>
    </source>
</evidence>
<feature type="binding site" evidence="5">
    <location>
        <begin position="732"/>
        <end position="736"/>
    </location>
    <ligand>
        <name>GTP</name>
        <dbReference type="ChEBI" id="CHEBI:37565"/>
    </ligand>
</feature>
<evidence type="ECO:0000256" key="5">
    <source>
        <dbReference type="PIRSR" id="PIRSR601019-1"/>
    </source>
</evidence>
<dbReference type="GO" id="GO:0005525">
    <property type="term" value="F:GTP binding"/>
    <property type="evidence" value="ECO:0007669"/>
    <property type="project" value="UniProtKB-KW"/>
</dbReference>
<dbReference type="Pfam" id="PF00503">
    <property type="entry name" value="G-alpha"/>
    <property type="match status" value="1"/>
</dbReference>
<keyword evidence="6" id="KW-0460">Magnesium</keyword>
<reference evidence="8" key="1">
    <citation type="journal article" date="2023" name="Science">
        <title>Elucidation of the pathway for biosynthesis of saponin adjuvants from the soapbark tree.</title>
        <authorList>
            <person name="Reed J."/>
            <person name="Orme A."/>
            <person name="El-Demerdash A."/>
            <person name="Owen C."/>
            <person name="Martin L.B.B."/>
            <person name="Misra R.C."/>
            <person name="Kikuchi S."/>
            <person name="Rejzek M."/>
            <person name="Martin A.C."/>
            <person name="Harkess A."/>
            <person name="Leebens-Mack J."/>
            <person name="Louveau T."/>
            <person name="Stephenson M.J."/>
            <person name="Osbourn A."/>
        </authorList>
    </citation>
    <scope>NUCLEOTIDE SEQUENCE</scope>
    <source>
        <strain evidence="8">S10</strain>
    </source>
</reference>
<sequence length="934" mass="106018">MVFGSWVFYIINVFSWVLNIACWVEFELQQMALLMRKLRPSVPSISDEDDDNSIEYSFAMEYIGPPVTYSIPQAVPFKIDQVPVASVAASASLLDNSSVPVIQPIIKTSHTNPESLKSHSLPNESVSGMGSSGWLGCADAEKFETELSRRTKSSGALRLSNSGANLEEQSAKPGLLEIADDNMEGERFHDDVINKSLELTESGLSSPTLSSEIFSGVEDDCNNETTPKHVKKPSVVTFRDPESNEVVVIQEEFDHSEAGRSIPVRQTVEQDVKKKVSCYRCHKGNRFTEKEICITCGAKYCCNCVLRAMGSMPEGRKCITCIGYRIDESRRKTVGKCSRMLKRMLTELEVKEIMNFEMTCEANQMPGELVFVNGEPLTQEKLMLLQSCPHPPKKLKPGYYWYDNVSGFWGKEGEKPSEIISPHLDIGGRIRENASNGNTNVLINNREITKAELWMLRLAGVTCEGRPHFWVSADGSCQEEGQNNIRGRIWDRNKTKLFCMMLSLPVPSGSMDPSEEEVHRVITDNREQKMFHKLLLVGYNESGTSTIYKQAKLLYNVPFSENEHQSIKLVIQSNLYTYLGILLEGREIFEEEILIEKRKRMLIDESTSLGEMTDNTPYSIGPKLKSFSDWLLRAMVSCNLDAIFPASAREYAPLVEDLWKDAAIQATYSRRNEIKMLPRGASYFLDRAIEISRVDYQPSDTDILYAEGINTSNSLTSMEFSFPKSAHEDLLDSEYQHDPSIRYQLIRVHPRSLGENCKWLEMFEDVDIILFCVALSDYDENSVDIDGVSTNKMLASKQLFENIVTHPTFENKKFLLILNKYDLFEEKIEQAPLRSCEWFHDFNPVISHNHNRGNNIGNNPSLAQRAFLYIAMKFKILFRSITDRKLFVSMVTGLEPDTVDKSLRYAREVVMWEKEDSSFINDEMSSASIETSSS</sequence>
<proteinExistence type="predicted"/>
<feature type="transmembrane region" description="Helical" evidence="7">
    <location>
        <begin position="6"/>
        <end position="26"/>
    </location>
</feature>
<evidence type="ECO:0000256" key="2">
    <source>
        <dbReference type="ARBA" id="ARBA00022741"/>
    </source>
</evidence>
<organism evidence="8 9">
    <name type="scientific">Quillaja saponaria</name>
    <name type="common">Soap bark tree</name>
    <dbReference type="NCBI Taxonomy" id="32244"/>
    <lineage>
        <taxon>Eukaryota</taxon>
        <taxon>Viridiplantae</taxon>
        <taxon>Streptophyta</taxon>
        <taxon>Embryophyta</taxon>
        <taxon>Tracheophyta</taxon>
        <taxon>Spermatophyta</taxon>
        <taxon>Magnoliopsida</taxon>
        <taxon>eudicotyledons</taxon>
        <taxon>Gunneridae</taxon>
        <taxon>Pentapetalae</taxon>
        <taxon>rosids</taxon>
        <taxon>fabids</taxon>
        <taxon>Fabales</taxon>
        <taxon>Quillajaceae</taxon>
        <taxon>Quillaja</taxon>
    </lineage>
</organism>
<dbReference type="InterPro" id="IPR027417">
    <property type="entry name" value="P-loop_NTPase"/>
</dbReference>
<keyword evidence="4" id="KW-0807">Transducer</keyword>
<dbReference type="InterPro" id="IPR011025">
    <property type="entry name" value="GproteinA_insert"/>
</dbReference>
<gene>
    <name evidence="8" type="ORF">O6P43_030980</name>
</gene>